<dbReference type="PANTHER" id="PTHR33513">
    <property type="entry name" value="OS06G0523300 PROTEIN"/>
    <property type="match status" value="1"/>
</dbReference>
<dbReference type="OMA" id="KNMAGEQ"/>
<keyword evidence="3" id="KW-1185">Reference proteome</keyword>
<organism evidence="2 3">
    <name type="scientific">Manihot esculenta</name>
    <name type="common">Cassava</name>
    <name type="synonym">Jatropha manihot</name>
    <dbReference type="NCBI Taxonomy" id="3983"/>
    <lineage>
        <taxon>Eukaryota</taxon>
        <taxon>Viridiplantae</taxon>
        <taxon>Streptophyta</taxon>
        <taxon>Embryophyta</taxon>
        <taxon>Tracheophyta</taxon>
        <taxon>Spermatophyta</taxon>
        <taxon>Magnoliopsida</taxon>
        <taxon>eudicotyledons</taxon>
        <taxon>Gunneridae</taxon>
        <taxon>Pentapetalae</taxon>
        <taxon>rosids</taxon>
        <taxon>fabids</taxon>
        <taxon>Malpighiales</taxon>
        <taxon>Euphorbiaceae</taxon>
        <taxon>Crotonoideae</taxon>
        <taxon>Manihoteae</taxon>
        <taxon>Manihot</taxon>
    </lineage>
</organism>
<dbReference type="Proteomes" id="UP000091857">
    <property type="component" value="Chromosome 9"/>
</dbReference>
<dbReference type="Gramene" id="Manes.09G078300.1.v8.1">
    <property type="protein sequence ID" value="Manes.09G078300.1.v8.1.CDS.1"/>
    <property type="gene ID" value="Manes.09G078300.v8.1"/>
</dbReference>
<comment type="caution">
    <text evidence="2">The sequence shown here is derived from an EMBL/GenBank/DDBJ whole genome shotgun (WGS) entry which is preliminary data.</text>
</comment>
<evidence type="ECO:0000313" key="3">
    <source>
        <dbReference type="Proteomes" id="UP000091857"/>
    </source>
</evidence>
<feature type="domain" description="DUF7722" evidence="1">
    <location>
        <begin position="67"/>
        <end position="112"/>
    </location>
</feature>
<name>A0A2C9V8V4_MANES</name>
<gene>
    <name evidence="2" type="ORF">MANES_09G078300v8</name>
</gene>
<dbReference type="STRING" id="3983.A0A2C9V8V4"/>
<dbReference type="InterPro" id="IPR056139">
    <property type="entry name" value="DUF7722"/>
</dbReference>
<evidence type="ECO:0000313" key="2">
    <source>
        <dbReference type="EMBL" id="OAY41148.1"/>
    </source>
</evidence>
<dbReference type="PANTHER" id="PTHR33513:SF2">
    <property type="match status" value="1"/>
</dbReference>
<sequence length="115" mass="13562">MALRWLLHSACHVVGYPSKESRKVQEDGQVVGYHSEQYVNGGVINNTKPTLEMESYLSRGFQMPLHYPRYSKSDYEKMDERRLDFLLREYGLNFKGTLEEKRSFAMGAFLWPEKY</sequence>
<reference evidence="3" key="1">
    <citation type="journal article" date="2016" name="Nat. Biotechnol.">
        <title>Sequencing wild and cultivated cassava and related species reveals extensive interspecific hybridization and genetic diversity.</title>
        <authorList>
            <person name="Bredeson J.V."/>
            <person name="Lyons J.B."/>
            <person name="Prochnik S.E."/>
            <person name="Wu G.A."/>
            <person name="Ha C.M."/>
            <person name="Edsinger-Gonzales E."/>
            <person name="Grimwood J."/>
            <person name="Schmutz J."/>
            <person name="Rabbi I.Y."/>
            <person name="Egesi C."/>
            <person name="Nauluvula P."/>
            <person name="Lebot V."/>
            <person name="Ndunguru J."/>
            <person name="Mkamilo G."/>
            <person name="Bart R.S."/>
            <person name="Setter T.L."/>
            <person name="Gleadow R.M."/>
            <person name="Kulakow P."/>
            <person name="Ferguson M.E."/>
            <person name="Rounsley S."/>
            <person name="Rokhsar D.S."/>
        </authorList>
    </citation>
    <scope>NUCLEOTIDE SEQUENCE [LARGE SCALE GENOMIC DNA]</scope>
    <source>
        <strain evidence="3">cv. AM560-2</strain>
    </source>
</reference>
<proteinExistence type="predicted"/>
<dbReference type="Pfam" id="PF24847">
    <property type="entry name" value="DUF7722"/>
    <property type="match status" value="1"/>
</dbReference>
<dbReference type="AlphaFoldDB" id="A0A2C9V8V4"/>
<accession>A0A2C9V8V4</accession>
<evidence type="ECO:0000259" key="1">
    <source>
        <dbReference type="Pfam" id="PF24847"/>
    </source>
</evidence>
<dbReference type="EMBL" id="CM004395">
    <property type="protein sequence ID" value="OAY41148.1"/>
    <property type="molecule type" value="Genomic_DNA"/>
</dbReference>
<protein>
    <recommendedName>
        <fullName evidence="1">DUF7722 domain-containing protein</fullName>
    </recommendedName>
</protein>